<dbReference type="SMART" id="SM00052">
    <property type="entry name" value="EAL"/>
    <property type="match status" value="1"/>
</dbReference>
<dbReference type="InterPro" id="IPR035919">
    <property type="entry name" value="EAL_sf"/>
</dbReference>
<dbReference type="AlphaFoldDB" id="F2K445"/>
<dbReference type="OrthoDB" id="6279314at2"/>
<dbReference type="SMART" id="SM00267">
    <property type="entry name" value="GGDEF"/>
    <property type="match status" value="1"/>
</dbReference>
<feature type="transmembrane region" description="Helical" evidence="1">
    <location>
        <begin position="332"/>
        <end position="357"/>
    </location>
</feature>
<dbReference type="STRING" id="717774.Marme_2144"/>
<feature type="transmembrane region" description="Helical" evidence="1">
    <location>
        <begin position="177"/>
        <end position="202"/>
    </location>
</feature>
<dbReference type="InterPro" id="IPR000160">
    <property type="entry name" value="GGDEF_dom"/>
</dbReference>
<evidence type="ECO:0000313" key="4">
    <source>
        <dbReference type="Proteomes" id="UP000001062"/>
    </source>
</evidence>
<dbReference type="PANTHER" id="PTHR33121">
    <property type="entry name" value="CYCLIC DI-GMP PHOSPHODIESTERASE PDEF"/>
    <property type="match status" value="1"/>
</dbReference>
<keyword evidence="1" id="KW-0812">Transmembrane</keyword>
<dbReference type="RefSeq" id="WP_013661292.1">
    <property type="nucleotide sequence ID" value="NC_015276.1"/>
</dbReference>
<feature type="transmembrane region" description="Helical" evidence="1">
    <location>
        <begin position="363"/>
        <end position="383"/>
    </location>
</feature>
<proteinExistence type="predicted"/>
<dbReference type="PANTHER" id="PTHR33121:SF71">
    <property type="entry name" value="OXYGEN SENSOR PROTEIN DOSP"/>
    <property type="match status" value="1"/>
</dbReference>
<dbReference type="Gene3D" id="3.20.20.450">
    <property type="entry name" value="EAL domain"/>
    <property type="match status" value="1"/>
</dbReference>
<feature type="transmembrane region" description="Helical" evidence="1">
    <location>
        <begin position="209"/>
        <end position="235"/>
    </location>
</feature>
<dbReference type="EMBL" id="CP002583">
    <property type="protein sequence ID" value="ADZ91387.1"/>
    <property type="molecule type" value="Genomic_DNA"/>
</dbReference>
<dbReference type="SUPFAM" id="SSF141868">
    <property type="entry name" value="EAL domain-like"/>
    <property type="match status" value="1"/>
</dbReference>
<dbReference type="InterPro" id="IPR011623">
    <property type="entry name" value="7TMR_DISM_rcpt_extracell_dom1"/>
</dbReference>
<dbReference type="InterPro" id="IPR001633">
    <property type="entry name" value="EAL_dom"/>
</dbReference>
<dbReference type="Pfam" id="PF00563">
    <property type="entry name" value="EAL"/>
    <property type="match status" value="1"/>
</dbReference>
<accession>F2K445</accession>
<evidence type="ECO:0000256" key="1">
    <source>
        <dbReference type="SAM" id="Phobius"/>
    </source>
</evidence>
<name>F2K445_MARM1</name>
<keyword evidence="1" id="KW-1133">Transmembrane helix</keyword>
<dbReference type="GO" id="GO:0071111">
    <property type="term" value="F:cyclic-guanylate-specific phosphodiesterase activity"/>
    <property type="evidence" value="ECO:0007669"/>
    <property type="project" value="InterPro"/>
</dbReference>
<dbReference type="CDD" id="cd01948">
    <property type="entry name" value="EAL"/>
    <property type="match status" value="1"/>
</dbReference>
<evidence type="ECO:0000313" key="3">
    <source>
        <dbReference type="EMBL" id="ADZ91387.1"/>
    </source>
</evidence>
<dbReference type="Proteomes" id="UP000001062">
    <property type="component" value="Chromosome"/>
</dbReference>
<dbReference type="Pfam" id="PF07695">
    <property type="entry name" value="7TMR-DISM_7TM"/>
    <property type="match status" value="1"/>
</dbReference>
<dbReference type="HOGENOM" id="CLU_332837_0_0_6"/>
<dbReference type="KEGG" id="mme:Marme_2144"/>
<keyword evidence="1" id="KW-0472">Membrane</keyword>
<feature type="transmembrane region" description="Helical" evidence="1">
    <location>
        <begin position="7"/>
        <end position="23"/>
    </location>
</feature>
<dbReference type="Gene3D" id="2.60.40.2380">
    <property type="match status" value="1"/>
</dbReference>
<organism evidence="3 4">
    <name type="scientific">Marinomonas mediterranea (strain ATCC 700492 / JCM 21426 / NBRC 103028 / MMB-1)</name>
    <dbReference type="NCBI Taxonomy" id="717774"/>
    <lineage>
        <taxon>Bacteria</taxon>
        <taxon>Pseudomonadati</taxon>
        <taxon>Pseudomonadota</taxon>
        <taxon>Gammaproteobacteria</taxon>
        <taxon>Oceanospirillales</taxon>
        <taxon>Oceanospirillaceae</taxon>
        <taxon>Marinomonas</taxon>
    </lineage>
</organism>
<dbReference type="eggNOG" id="COG5001">
    <property type="taxonomic scope" value="Bacteria"/>
</dbReference>
<dbReference type="Gene3D" id="3.30.70.270">
    <property type="match status" value="1"/>
</dbReference>
<feature type="transmembrane region" description="Helical" evidence="1">
    <location>
        <begin position="278"/>
        <end position="296"/>
    </location>
</feature>
<dbReference type="InterPro" id="IPR050706">
    <property type="entry name" value="Cyclic-di-GMP_PDE-like"/>
</dbReference>
<evidence type="ECO:0000259" key="2">
    <source>
        <dbReference type="PROSITE" id="PS50883"/>
    </source>
</evidence>
<sequence>MLKAKTFVYYLATLLFVAMFWSYNSSVHFSSMEDASDEWGAPLYLYDSASVEDIKRPRSDNWKTLNDNTARFGYRDGSVWLKFELPPIKGDDQFLLLDYPLLDHVTVLRSFSDGTSKRWETGDSKAFSSRYLPSEKFLFPIGSAKYQSELLIGVSSQGTLKIPLFITDRRGEVQRAIYANLLIGSYVGYMLLMLITSLIISVTTTEKRFVLCAIYVAFIGLLNLQLSGFLFQWVWPDMPRINGIFTLIVIYLSAFFQLAFVESYLSYSKGFFRKLSKIFKWLCATALFLALLPNSYSLLSQLGVVLLIIACILSVILTFINMRKTKHTEVSLNYFLCAWVVMLIGIVTSTLGVIGILPPTSVVNNASAMSSVLAVFFLLSALFDRYNQEHKEKFALTIKSLKASEERAKAERHLVFQATHDSLSDLPKKDVLFNNWPRIINDIPKDASLTAVIVHFEGYYDQVLAFGHQVADEMIKQLHFRAMKYAQNKRNFLVLDLDWTLKKVVVLDSHDLCLISMELDPVIESRMIKEMHQTLSDTMIVNGLSLEVDLTIGVCRYRTGDVVQNLIRRSQVASKEASERRIDSLRYSDKMGLDPEYSGRLLMKFKKALENDLLQVWFQPQINTDNGSLRGAEALLRWHDIEYGWISPELIIPFVEQSSLIGPLTDYVTRKSCEFVEEYERQLNSQIQIAINLSARNLEDEKLAHRIGAILVEYNVPENHVTLEVTETAFLGDSPQSKTTFAQLDALGVNIALDDFGTGYSSLSYLHELSFSEIKIDKSFLADLEHNQRSLSLVKVAINLGKELNMHVVAEGVETKLIEAKLKSIGCSICQGFYYGKPMSKELFLEWAFAFNNNGSIIE</sequence>
<protein>
    <submittedName>
        <fullName evidence="3">Diguanylate cyclase/phosphodiesterase</fullName>
    </submittedName>
</protein>
<dbReference type="PATRIC" id="fig|717774.3.peg.2209"/>
<gene>
    <name evidence="3" type="ordered locus">Marme_2144</name>
</gene>
<reference evidence="3 4" key="1">
    <citation type="journal article" date="2012" name="Stand. Genomic Sci.">
        <title>Complete genome sequence of the melanogenic marine bacterium Marinomonas mediterranea type strain (MMB-1(T)).</title>
        <authorList>
            <person name="Lucas-Elio P."/>
            <person name="Goodwin L."/>
            <person name="Woyke T."/>
            <person name="Pitluck S."/>
            <person name="Nolan M."/>
            <person name="Kyrpides N.C."/>
            <person name="Detter J.C."/>
            <person name="Copeland A."/>
            <person name="Teshima H."/>
            <person name="Bruce D."/>
            <person name="Detter C."/>
            <person name="Tapia R."/>
            <person name="Han S."/>
            <person name="Land M.L."/>
            <person name="Ivanova N."/>
            <person name="Mikhailova N."/>
            <person name="Johnston A.W."/>
            <person name="Sanchez-Amat A."/>
        </authorList>
    </citation>
    <scope>NUCLEOTIDE SEQUENCE [LARGE SCALE GENOMIC DNA]</scope>
    <source>
        <strain evidence="4">ATCC 700492 / JCM 21426 / NBRC 103028 / MMB-1</strain>
    </source>
</reference>
<keyword evidence="4" id="KW-1185">Reference proteome</keyword>
<dbReference type="PROSITE" id="PS50883">
    <property type="entry name" value="EAL"/>
    <property type="match status" value="1"/>
</dbReference>
<dbReference type="InterPro" id="IPR011622">
    <property type="entry name" value="7TMR_DISM_rcpt_extracell_dom2"/>
</dbReference>
<feature type="transmembrane region" description="Helical" evidence="1">
    <location>
        <begin position="241"/>
        <end position="266"/>
    </location>
</feature>
<feature type="domain" description="EAL" evidence="2">
    <location>
        <begin position="598"/>
        <end position="852"/>
    </location>
</feature>
<feature type="transmembrane region" description="Helical" evidence="1">
    <location>
        <begin position="302"/>
        <end position="320"/>
    </location>
</feature>
<dbReference type="InterPro" id="IPR043128">
    <property type="entry name" value="Rev_trsase/Diguanyl_cyclase"/>
</dbReference>
<dbReference type="Pfam" id="PF07696">
    <property type="entry name" value="7TMR-DISMED2"/>
    <property type="match status" value="1"/>
</dbReference>